<evidence type="ECO:0000313" key="2">
    <source>
        <dbReference type="Proteomes" id="UP001597418"/>
    </source>
</evidence>
<evidence type="ECO:0000313" key="1">
    <source>
        <dbReference type="EMBL" id="MFD2743673.1"/>
    </source>
</evidence>
<gene>
    <name evidence="1" type="ORF">ACFSQ6_09720</name>
</gene>
<dbReference type="Proteomes" id="UP001597418">
    <property type="component" value="Unassembled WGS sequence"/>
</dbReference>
<sequence>MNFKIGDFVRFVDEAIEGHITSFLSDGIIGVTDDSGFEIPVSVTKVTAVHGDMKRADDDGDTTATTLVGEFVEKGIYVAVTGEQKEGLARFWIVNETSFQLLISIGETQAGKQKGIFSAMLSPQKTVEFHKANFSAVGKWPTFTIRIIRHSDNLHSAHAVLEEDVRIKPVSLSEPKTRLDLLAEKAWVTQLDIEKKDIGLQRLKDFGK</sequence>
<proteinExistence type="predicted"/>
<protein>
    <submittedName>
        <fullName evidence="1">Uncharacterized protein</fullName>
    </submittedName>
</protein>
<organism evidence="1 2">
    <name type="scientific">Sphingobacterium populi</name>
    <dbReference type="NCBI Taxonomy" id="1812824"/>
    <lineage>
        <taxon>Bacteria</taxon>
        <taxon>Pseudomonadati</taxon>
        <taxon>Bacteroidota</taxon>
        <taxon>Sphingobacteriia</taxon>
        <taxon>Sphingobacteriales</taxon>
        <taxon>Sphingobacteriaceae</taxon>
        <taxon>Sphingobacterium</taxon>
    </lineage>
</organism>
<dbReference type="EMBL" id="JBHUMB010000013">
    <property type="protein sequence ID" value="MFD2743673.1"/>
    <property type="molecule type" value="Genomic_DNA"/>
</dbReference>
<accession>A0ABW5UCJ1</accession>
<dbReference type="Gene3D" id="2.60.40.1600">
    <property type="entry name" value="Smr-associated-like"/>
    <property type="match status" value="1"/>
</dbReference>
<name>A0ABW5UCJ1_9SPHI</name>
<keyword evidence="2" id="KW-1185">Reference proteome</keyword>
<comment type="caution">
    <text evidence="1">The sequence shown here is derived from an EMBL/GenBank/DDBJ whole genome shotgun (WGS) entry which is preliminary data.</text>
</comment>
<reference evidence="2" key="1">
    <citation type="journal article" date="2019" name="Int. J. Syst. Evol. Microbiol.">
        <title>The Global Catalogue of Microorganisms (GCM) 10K type strain sequencing project: providing services to taxonomists for standard genome sequencing and annotation.</title>
        <authorList>
            <consortium name="The Broad Institute Genomics Platform"/>
            <consortium name="The Broad Institute Genome Sequencing Center for Infectious Disease"/>
            <person name="Wu L."/>
            <person name="Ma J."/>
        </authorList>
    </citation>
    <scope>NUCLEOTIDE SEQUENCE [LARGE SCALE GENOMIC DNA]</scope>
    <source>
        <strain evidence="2">KCTC 42247</strain>
    </source>
</reference>
<dbReference type="RefSeq" id="WP_066757197.1">
    <property type="nucleotide sequence ID" value="NZ_JBHUMB010000013.1"/>
</dbReference>
<dbReference type="InterPro" id="IPR036781">
    <property type="entry name" value="Smr_assoc-like_sf"/>
</dbReference>
<dbReference type="SUPFAM" id="SSF158949">
    <property type="entry name" value="Smr-associated domain-like"/>
    <property type="match status" value="1"/>
</dbReference>